<keyword evidence="1" id="KW-1133">Transmembrane helix</keyword>
<reference evidence="2 3" key="1">
    <citation type="submission" date="2020-02" db="EMBL/GenBank/DDBJ databases">
        <title>Whole-genome analyses of novel actinobacteria.</title>
        <authorList>
            <person name="Sahin N."/>
        </authorList>
    </citation>
    <scope>NUCLEOTIDE SEQUENCE [LARGE SCALE GENOMIC DNA]</scope>
    <source>
        <strain evidence="2 3">A7024</strain>
    </source>
</reference>
<evidence type="ECO:0000313" key="3">
    <source>
        <dbReference type="Proteomes" id="UP000481583"/>
    </source>
</evidence>
<name>A0A6G4TX03_9ACTN</name>
<keyword evidence="1" id="KW-0472">Membrane</keyword>
<proteinExistence type="predicted"/>
<feature type="transmembrane region" description="Helical" evidence="1">
    <location>
        <begin position="48"/>
        <end position="67"/>
    </location>
</feature>
<protein>
    <submittedName>
        <fullName evidence="2">Uncharacterized protein</fullName>
    </submittedName>
</protein>
<keyword evidence="3" id="KW-1185">Reference proteome</keyword>
<evidence type="ECO:0000256" key="1">
    <source>
        <dbReference type="SAM" id="Phobius"/>
    </source>
</evidence>
<dbReference type="RefSeq" id="WP_165234626.1">
    <property type="nucleotide sequence ID" value="NZ_JAAKZV010000026.1"/>
</dbReference>
<organism evidence="2 3">
    <name type="scientific">Streptomyces coryli</name>
    <dbReference type="NCBI Taxonomy" id="1128680"/>
    <lineage>
        <taxon>Bacteria</taxon>
        <taxon>Bacillati</taxon>
        <taxon>Actinomycetota</taxon>
        <taxon>Actinomycetes</taxon>
        <taxon>Kitasatosporales</taxon>
        <taxon>Streptomycetaceae</taxon>
        <taxon>Streptomyces</taxon>
    </lineage>
</organism>
<comment type="caution">
    <text evidence="2">The sequence shown here is derived from an EMBL/GenBank/DDBJ whole genome shotgun (WGS) entry which is preliminary data.</text>
</comment>
<gene>
    <name evidence="2" type="ORF">G5C51_09040</name>
</gene>
<sequence>MSSRLQATTAACGRTGLSICAALASGAAFSGLLLLLDLDRGSASGPRAVCWLALGALVFAVLFPDLARCGAGWLTVRGLLRTRSVRTDQLILVRRGRGPTPLLVLRDSDGRTLDADVTMLVDFPLVWQHVESGIRHSLRTGTLRPGRCDDAAVREIAAAIDAGLGSAILSRAVSEP</sequence>
<feature type="transmembrane region" description="Helical" evidence="1">
    <location>
        <begin position="15"/>
        <end position="36"/>
    </location>
</feature>
<evidence type="ECO:0000313" key="2">
    <source>
        <dbReference type="EMBL" id="NGN64050.1"/>
    </source>
</evidence>
<dbReference type="Proteomes" id="UP000481583">
    <property type="component" value="Unassembled WGS sequence"/>
</dbReference>
<dbReference type="AlphaFoldDB" id="A0A6G4TX03"/>
<keyword evidence="1" id="KW-0812">Transmembrane</keyword>
<dbReference type="EMBL" id="JAAKZV010000026">
    <property type="protein sequence ID" value="NGN64050.1"/>
    <property type="molecule type" value="Genomic_DNA"/>
</dbReference>
<accession>A0A6G4TX03</accession>